<evidence type="ECO:0000259" key="4">
    <source>
        <dbReference type="PROSITE" id="PS51232"/>
    </source>
</evidence>
<dbReference type="Pfam" id="PF06371">
    <property type="entry name" value="Drf_GBD"/>
    <property type="match status" value="1"/>
</dbReference>
<comment type="caution">
    <text evidence="5">The sequence shown here is derived from an EMBL/GenBank/DDBJ whole genome shotgun (WGS) entry which is preliminary data.</text>
</comment>
<dbReference type="InterPro" id="IPR011989">
    <property type="entry name" value="ARM-like"/>
</dbReference>
<dbReference type="SUPFAM" id="SSF48371">
    <property type="entry name" value="ARM repeat"/>
    <property type="match status" value="1"/>
</dbReference>
<organism evidence="5 6">
    <name type="scientific">Choanephora cucurbitarum</name>
    <dbReference type="NCBI Taxonomy" id="101091"/>
    <lineage>
        <taxon>Eukaryota</taxon>
        <taxon>Fungi</taxon>
        <taxon>Fungi incertae sedis</taxon>
        <taxon>Mucoromycota</taxon>
        <taxon>Mucoromycotina</taxon>
        <taxon>Mucoromycetes</taxon>
        <taxon>Mucorales</taxon>
        <taxon>Mucorineae</taxon>
        <taxon>Choanephoraceae</taxon>
        <taxon>Choanephoroideae</taxon>
        <taxon>Choanephora</taxon>
    </lineage>
</organism>
<dbReference type="GO" id="GO:0032153">
    <property type="term" value="C:cell division site"/>
    <property type="evidence" value="ECO:0007669"/>
    <property type="project" value="UniProtKB-ARBA"/>
</dbReference>
<dbReference type="InterPro" id="IPR051661">
    <property type="entry name" value="Actin_filament_regulator"/>
</dbReference>
<dbReference type="Gene3D" id="1.25.10.10">
    <property type="entry name" value="Leucine-rich Repeat Variant"/>
    <property type="match status" value="1"/>
</dbReference>
<dbReference type="OrthoDB" id="1104827at2759"/>
<dbReference type="PANTHER" id="PTHR47102:SF2">
    <property type="entry name" value="PROTEIN BNI1"/>
    <property type="match status" value="1"/>
</dbReference>
<protein>
    <submittedName>
        <fullName evidence="5">Cytokinesis protein sepA</fullName>
    </submittedName>
</protein>
<dbReference type="Proteomes" id="UP000093000">
    <property type="component" value="Unassembled WGS sequence"/>
</dbReference>
<proteinExistence type="inferred from homology"/>
<dbReference type="InterPro" id="IPR016024">
    <property type="entry name" value="ARM-type_fold"/>
</dbReference>
<feature type="compositionally biased region" description="Polar residues" evidence="3">
    <location>
        <begin position="125"/>
        <end position="137"/>
    </location>
</feature>
<keyword evidence="6" id="KW-1185">Reference proteome</keyword>
<accession>A0A1C7N8E0</accession>
<evidence type="ECO:0000256" key="2">
    <source>
        <dbReference type="SAM" id="Coils"/>
    </source>
</evidence>
<feature type="non-terminal residue" evidence="5">
    <location>
        <position position="579"/>
    </location>
</feature>
<dbReference type="SMART" id="SM01140">
    <property type="entry name" value="Drf_GBD"/>
    <property type="match status" value="1"/>
</dbReference>
<dbReference type="GO" id="GO:0031267">
    <property type="term" value="F:small GTPase binding"/>
    <property type="evidence" value="ECO:0007669"/>
    <property type="project" value="InterPro"/>
</dbReference>
<feature type="region of interest" description="Disordered" evidence="3">
    <location>
        <begin position="125"/>
        <end position="155"/>
    </location>
</feature>
<sequence>MDLFGRNKAKVKKRPVIDPPMIETATTTNTTQMLQHSPISPHSITDDYMTGVGRLLDTTSIRSSQSSTPSVDIESTNAEHMSEAEIEEFFERMLTRRGIHDATARAKMSSFPMEKKRLMVAQDIQSESNTSATQTNRRGGGMDKKSEHQTESKGPEYYVQKLSDMSRGVNTKIVSHLAVGLRTMPLSWVRQFIDMQGLLVITDLLEAFNKAKNKQELSLSVEADLLKCFKALLNNRVGAREALKHPRCIQEVVHCIISPSVTSRRLVCEVLVFMCYYEVPVGQDLVLKALDQLRDKNGGLGRFDAWLRELEITLGGRGRMGSMVGASEDFKQMAAYGSPDNQLTEYALYNMILVNAIINVVDDPEIRIHLRNQMTASGLERIMDKMLELSDEHVDRQIREFKNLAENDQDELMDLYNDYVISDQNDPRDVFECILTNLEGTRAYDFFLSCLQHLLLVNNEENGMKSRYFQVIDNLVSQVVLDHKGLAEDFSTDYSTTVQHLMHKLDNQDQLKTSLDELKDLQHNYDELEKERDMLRHELSQQADALDLVQLKEKTASLEDLLRISRHTISTLQEKLRDV</sequence>
<keyword evidence="2" id="KW-0175">Coiled coil</keyword>
<comment type="similarity">
    <text evidence="1">Belongs to the formin homology family. BNI1 subfamily.</text>
</comment>
<dbReference type="InterPro" id="IPR010473">
    <property type="entry name" value="GTPase-bd"/>
</dbReference>
<dbReference type="Gene3D" id="1.10.238.150">
    <property type="entry name" value="Formin, FH3 diaphanous domain"/>
    <property type="match status" value="1"/>
</dbReference>
<dbReference type="GO" id="GO:0005938">
    <property type="term" value="C:cell cortex"/>
    <property type="evidence" value="ECO:0007669"/>
    <property type="project" value="UniProtKB-ARBA"/>
</dbReference>
<gene>
    <name evidence="5" type="primary">sepA_1</name>
    <name evidence="5" type="ORF">A0J61_06560</name>
</gene>
<evidence type="ECO:0000313" key="5">
    <source>
        <dbReference type="EMBL" id="OBZ85395.1"/>
    </source>
</evidence>
<dbReference type="STRING" id="101091.A0A1C7N8E0"/>
<evidence type="ECO:0000256" key="3">
    <source>
        <dbReference type="SAM" id="MobiDB-lite"/>
    </source>
</evidence>
<feature type="coiled-coil region" evidence="2">
    <location>
        <begin position="511"/>
        <end position="545"/>
    </location>
</feature>
<dbReference type="GO" id="GO:1903475">
    <property type="term" value="P:mitotic actomyosin contractile ring assembly"/>
    <property type="evidence" value="ECO:0007669"/>
    <property type="project" value="TreeGrafter"/>
</dbReference>
<dbReference type="PANTHER" id="PTHR47102">
    <property type="entry name" value="PROTEIN BNI1"/>
    <property type="match status" value="1"/>
</dbReference>
<name>A0A1C7N8E0_9FUNG</name>
<dbReference type="GO" id="GO:0003779">
    <property type="term" value="F:actin binding"/>
    <property type="evidence" value="ECO:0007669"/>
    <property type="project" value="InterPro"/>
</dbReference>
<dbReference type="SMART" id="SM01139">
    <property type="entry name" value="Drf_FH3"/>
    <property type="match status" value="1"/>
</dbReference>
<dbReference type="InParanoid" id="A0A1C7N8E0"/>
<dbReference type="InterPro" id="IPR010472">
    <property type="entry name" value="FH3_dom"/>
</dbReference>
<reference evidence="5 6" key="1">
    <citation type="submission" date="2016-03" db="EMBL/GenBank/DDBJ databases">
        <title>Choanephora cucurbitarum.</title>
        <authorList>
            <person name="Min B."/>
            <person name="Park H."/>
            <person name="Park J.-H."/>
            <person name="Shin H.-D."/>
            <person name="Choi I.-G."/>
        </authorList>
    </citation>
    <scope>NUCLEOTIDE SEQUENCE [LARGE SCALE GENOMIC DNA]</scope>
    <source>
        <strain evidence="5 6">KUS-F28377</strain>
    </source>
</reference>
<feature type="domain" description="GBD/FH3" evidence="4">
    <location>
        <begin position="78"/>
        <end position="487"/>
    </location>
</feature>
<dbReference type="AlphaFoldDB" id="A0A1C7N8E0"/>
<dbReference type="PROSITE" id="PS51232">
    <property type="entry name" value="GBD_FH3"/>
    <property type="match status" value="1"/>
</dbReference>
<dbReference type="GO" id="GO:0015629">
    <property type="term" value="C:actin cytoskeleton"/>
    <property type="evidence" value="ECO:0007669"/>
    <property type="project" value="UniProtKB-ARBA"/>
</dbReference>
<feature type="compositionally biased region" description="Basic and acidic residues" evidence="3">
    <location>
        <begin position="140"/>
        <end position="154"/>
    </location>
</feature>
<dbReference type="GO" id="GO:0043332">
    <property type="term" value="C:mating projection tip"/>
    <property type="evidence" value="ECO:0007669"/>
    <property type="project" value="TreeGrafter"/>
</dbReference>
<dbReference type="Pfam" id="PF06367">
    <property type="entry name" value="Drf_FH3"/>
    <property type="match status" value="1"/>
</dbReference>
<dbReference type="GO" id="GO:0051017">
    <property type="term" value="P:actin filament bundle assembly"/>
    <property type="evidence" value="ECO:0007669"/>
    <property type="project" value="TreeGrafter"/>
</dbReference>
<dbReference type="GO" id="GO:0051016">
    <property type="term" value="P:barbed-end actin filament capping"/>
    <property type="evidence" value="ECO:0007669"/>
    <property type="project" value="TreeGrafter"/>
</dbReference>
<evidence type="ECO:0000256" key="1">
    <source>
        <dbReference type="ARBA" id="ARBA00037935"/>
    </source>
</evidence>
<dbReference type="EMBL" id="LUGH01000401">
    <property type="protein sequence ID" value="OBZ85395.1"/>
    <property type="molecule type" value="Genomic_DNA"/>
</dbReference>
<dbReference type="InterPro" id="IPR014768">
    <property type="entry name" value="GBD/FH3_dom"/>
</dbReference>
<evidence type="ECO:0000313" key="6">
    <source>
        <dbReference type="Proteomes" id="UP000093000"/>
    </source>
</evidence>